<dbReference type="Pfam" id="PF13646">
    <property type="entry name" value="HEAT_2"/>
    <property type="match status" value="1"/>
</dbReference>
<keyword evidence="4" id="KW-1185">Reference proteome</keyword>
<comment type="caution">
    <text evidence="3">The sequence shown here is derived from an EMBL/GenBank/DDBJ whole genome shotgun (WGS) entry which is preliminary data.</text>
</comment>
<keyword evidence="1" id="KW-0677">Repeat</keyword>
<dbReference type="InterPro" id="IPR016024">
    <property type="entry name" value="ARM-type_fold"/>
</dbReference>
<dbReference type="Gene3D" id="1.25.10.10">
    <property type="entry name" value="Leucine-rich Repeat Variant"/>
    <property type="match status" value="1"/>
</dbReference>
<feature type="repeat" description="HEAT" evidence="2">
    <location>
        <begin position="88"/>
        <end position="126"/>
    </location>
</feature>
<organism evidence="3 4">
    <name type="scientific">Carpediemonas membranifera</name>
    <dbReference type="NCBI Taxonomy" id="201153"/>
    <lineage>
        <taxon>Eukaryota</taxon>
        <taxon>Metamonada</taxon>
        <taxon>Carpediemonas-like organisms</taxon>
        <taxon>Carpediemonas</taxon>
    </lineage>
</organism>
<protein>
    <submittedName>
        <fullName evidence="3">HEAT repeat protein</fullName>
    </submittedName>
</protein>
<dbReference type="OrthoDB" id="340346at2759"/>
<dbReference type="PROSITE" id="PS50077">
    <property type="entry name" value="HEAT_REPEAT"/>
    <property type="match status" value="3"/>
</dbReference>
<feature type="repeat" description="HEAT" evidence="2">
    <location>
        <begin position="510"/>
        <end position="548"/>
    </location>
</feature>
<dbReference type="GO" id="GO:0000159">
    <property type="term" value="C:protein phosphatase type 2A complex"/>
    <property type="evidence" value="ECO:0007669"/>
    <property type="project" value="TreeGrafter"/>
</dbReference>
<dbReference type="GO" id="GO:0005829">
    <property type="term" value="C:cytosol"/>
    <property type="evidence" value="ECO:0007669"/>
    <property type="project" value="TreeGrafter"/>
</dbReference>
<sequence length="577" mass="62086">MSTPTMNVVTISALVEELRSDDITSRLNAVRRISTIALAIGAERTRAELLPFLADTAQDDADEILCVMAEELQHFIPFVGGAPYAYTIIAPLAVLAKADSQMVRDRAVESLLSVAEQLSEEHFTAHFMPLIDSLAESEWYTHRVSACGLYSVAMKRAQPKQKPGIINRIKAHADDELPMVRRAAALCIAKVAPFVGGGEASKDLLLVLLKQLAADEQESVRLHAVPLSAVFIQADIAPAATEPVMSALAQDISWRVRSVFIDHLPQWATALEQPDAAVDHCVALLTDPEPEVRAKAMSAVPQFAAVLPPATVEARIVPALGAVTKDPVLAVRLAGSIAVCELASIVPEKAMTQLESMISGFLADETPDVRLSTVSALPTLFKTPAAARIAAKLVVPIINLSEDTAWRVRRAVIDIIPLIVERSGPSFMTEQMSAAVLSWLSDAVFSIRDSAARTIADMLPHLDSSWAQGVLLPKLASLATHPNYLYRVSVLIAIRAIAPNVEETLLATSILPIVIRMATDGTPNVRFNAAQTLGKVGQLVEGKSRDGEIVPVLTGMADDEDLDVRQFAETALEQVCV</sequence>
<dbReference type="Proteomes" id="UP000717585">
    <property type="component" value="Unassembled WGS sequence"/>
</dbReference>
<evidence type="ECO:0000313" key="4">
    <source>
        <dbReference type="Proteomes" id="UP000717585"/>
    </source>
</evidence>
<reference evidence="3" key="1">
    <citation type="submission" date="2021-05" db="EMBL/GenBank/DDBJ databases">
        <title>A free-living protist that lacks canonical eukaryotic 1 DNA replication and segregation systems.</title>
        <authorList>
            <person name="Salas-Leiva D.E."/>
            <person name="Tromer E.C."/>
            <person name="Curtis B.A."/>
            <person name="Jerlstrom-Hultqvist J."/>
            <person name="Kolisko M."/>
            <person name="Yi Z."/>
            <person name="Salas-Leiva J.S."/>
            <person name="Gallot-Lavallee L."/>
            <person name="Kops G.J.P.L."/>
            <person name="Archibald J.M."/>
            <person name="Simpson A.G.B."/>
            <person name="Roger A.J."/>
        </authorList>
    </citation>
    <scope>NUCLEOTIDE SEQUENCE</scope>
    <source>
        <strain evidence="3">BICM</strain>
    </source>
</reference>
<dbReference type="AlphaFoldDB" id="A0A8J6B6A9"/>
<name>A0A8J6B6A9_9EUKA</name>
<dbReference type="GO" id="GO:0019888">
    <property type="term" value="F:protein phosphatase regulator activity"/>
    <property type="evidence" value="ECO:0007669"/>
    <property type="project" value="TreeGrafter"/>
</dbReference>
<evidence type="ECO:0000256" key="2">
    <source>
        <dbReference type="PROSITE-ProRule" id="PRU00103"/>
    </source>
</evidence>
<proteinExistence type="predicted"/>
<evidence type="ECO:0000256" key="1">
    <source>
        <dbReference type="ARBA" id="ARBA00022737"/>
    </source>
</evidence>
<evidence type="ECO:0000313" key="3">
    <source>
        <dbReference type="EMBL" id="KAG9390897.1"/>
    </source>
</evidence>
<feature type="repeat" description="HEAT" evidence="2">
    <location>
        <begin position="549"/>
        <end position="577"/>
    </location>
</feature>
<dbReference type="EMBL" id="JAHDYR010000062">
    <property type="protein sequence ID" value="KAG9390897.1"/>
    <property type="molecule type" value="Genomic_DNA"/>
</dbReference>
<dbReference type="InterPro" id="IPR051023">
    <property type="entry name" value="PP2A_Regulatory_Subunit_A"/>
</dbReference>
<gene>
    <name evidence="3" type="ORF">J8273_7162</name>
</gene>
<dbReference type="PANTHER" id="PTHR10648">
    <property type="entry name" value="SERINE/THREONINE-PROTEIN PHOSPHATASE PP2A 65 KDA REGULATORY SUBUNIT"/>
    <property type="match status" value="1"/>
</dbReference>
<dbReference type="GO" id="GO:0005634">
    <property type="term" value="C:nucleus"/>
    <property type="evidence" value="ECO:0007669"/>
    <property type="project" value="TreeGrafter"/>
</dbReference>
<dbReference type="SUPFAM" id="SSF48371">
    <property type="entry name" value="ARM repeat"/>
    <property type="match status" value="1"/>
</dbReference>
<dbReference type="PANTHER" id="PTHR10648:SF4">
    <property type="entry name" value="PROTEIN PHOSPHATASE 2 (FORMERLY 2A), REGULATORY SUBUNIT A, BETA ISOFORM-RELATED"/>
    <property type="match status" value="1"/>
</dbReference>
<dbReference type="InterPro" id="IPR021133">
    <property type="entry name" value="HEAT_type_2"/>
</dbReference>
<accession>A0A8J6B6A9</accession>
<dbReference type="InterPro" id="IPR011989">
    <property type="entry name" value="ARM-like"/>
</dbReference>